<feature type="repeat" description="ANK" evidence="3">
    <location>
        <begin position="19"/>
        <end position="51"/>
    </location>
</feature>
<accession>A0A7J7KTD5</accession>
<keyword evidence="1" id="KW-0677">Repeat</keyword>
<dbReference type="SMART" id="SM00248">
    <property type="entry name" value="ANK"/>
    <property type="match status" value="2"/>
</dbReference>
<evidence type="ECO:0000313" key="4">
    <source>
        <dbReference type="EMBL" id="KAF6041328.1"/>
    </source>
</evidence>
<organism evidence="4 5">
    <name type="scientific">Bugula neritina</name>
    <name type="common">Brown bryozoan</name>
    <name type="synonym">Sertularia neritina</name>
    <dbReference type="NCBI Taxonomy" id="10212"/>
    <lineage>
        <taxon>Eukaryota</taxon>
        <taxon>Metazoa</taxon>
        <taxon>Spiralia</taxon>
        <taxon>Lophotrochozoa</taxon>
        <taxon>Bryozoa</taxon>
        <taxon>Gymnolaemata</taxon>
        <taxon>Cheilostomatida</taxon>
        <taxon>Flustrina</taxon>
        <taxon>Buguloidea</taxon>
        <taxon>Bugulidae</taxon>
        <taxon>Bugula</taxon>
    </lineage>
</organism>
<dbReference type="PANTHER" id="PTHR24173:SF40">
    <property type="entry name" value="AGAP006757-PA"/>
    <property type="match status" value="1"/>
</dbReference>
<protein>
    <submittedName>
        <fullName evidence="4">Uncharacterized protein</fullName>
    </submittedName>
</protein>
<evidence type="ECO:0000313" key="5">
    <source>
        <dbReference type="Proteomes" id="UP000593567"/>
    </source>
</evidence>
<dbReference type="InterPro" id="IPR036770">
    <property type="entry name" value="Ankyrin_rpt-contain_sf"/>
</dbReference>
<gene>
    <name evidence="4" type="ORF">EB796_000364</name>
</gene>
<proteinExistence type="predicted"/>
<reference evidence="4" key="1">
    <citation type="submission" date="2020-06" db="EMBL/GenBank/DDBJ databases">
        <title>Draft genome of Bugula neritina, a colonial animal packing powerful symbionts and potential medicines.</title>
        <authorList>
            <person name="Rayko M."/>
        </authorList>
    </citation>
    <scope>NUCLEOTIDE SEQUENCE [LARGE SCALE GENOMIC DNA]</scope>
    <source>
        <strain evidence="4">Kwan_BN1</strain>
    </source>
</reference>
<keyword evidence="2 3" id="KW-0040">ANK repeat</keyword>
<sequence>MVELLLATDIPDVNLADSEGNTPLIYAVSLGHHQVTKKLLEYGSNIDQTNKNGFTALIKAAIHDHHSCVELLLKADANTELTDYTRNMNALQWANCVAVRVVLRH</sequence>
<dbReference type="Gene3D" id="1.25.40.20">
    <property type="entry name" value="Ankyrin repeat-containing domain"/>
    <property type="match status" value="1"/>
</dbReference>
<keyword evidence="5" id="KW-1185">Reference proteome</keyword>
<evidence type="ECO:0000256" key="2">
    <source>
        <dbReference type="ARBA" id="ARBA00023043"/>
    </source>
</evidence>
<dbReference type="AlphaFoldDB" id="A0A7J7KTD5"/>
<comment type="caution">
    <text evidence="4">The sequence shown here is derived from an EMBL/GenBank/DDBJ whole genome shotgun (WGS) entry which is preliminary data.</text>
</comment>
<dbReference type="PANTHER" id="PTHR24173">
    <property type="entry name" value="ANKYRIN REPEAT CONTAINING"/>
    <property type="match status" value="1"/>
</dbReference>
<dbReference type="Proteomes" id="UP000593567">
    <property type="component" value="Unassembled WGS sequence"/>
</dbReference>
<evidence type="ECO:0000256" key="3">
    <source>
        <dbReference type="PROSITE-ProRule" id="PRU00023"/>
    </source>
</evidence>
<evidence type="ECO:0000256" key="1">
    <source>
        <dbReference type="ARBA" id="ARBA00022737"/>
    </source>
</evidence>
<dbReference type="OrthoDB" id="5406014at2759"/>
<dbReference type="SUPFAM" id="SSF48403">
    <property type="entry name" value="Ankyrin repeat"/>
    <property type="match status" value="1"/>
</dbReference>
<dbReference type="PROSITE" id="PS50088">
    <property type="entry name" value="ANK_REPEAT"/>
    <property type="match status" value="2"/>
</dbReference>
<dbReference type="EMBL" id="VXIV02000059">
    <property type="protein sequence ID" value="KAF6041328.1"/>
    <property type="molecule type" value="Genomic_DNA"/>
</dbReference>
<dbReference type="InterPro" id="IPR002110">
    <property type="entry name" value="Ankyrin_rpt"/>
</dbReference>
<dbReference type="PROSITE" id="PS50297">
    <property type="entry name" value="ANK_REP_REGION"/>
    <property type="match status" value="1"/>
</dbReference>
<feature type="repeat" description="ANK" evidence="3">
    <location>
        <begin position="52"/>
        <end position="84"/>
    </location>
</feature>
<name>A0A7J7KTD5_BUGNE</name>
<dbReference type="Pfam" id="PF13637">
    <property type="entry name" value="Ank_4"/>
    <property type="match status" value="1"/>
</dbReference>